<dbReference type="AlphaFoldDB" id="A0AAN8EYL4"/>
<feature type="compositionally biased region" description="Basic and acidic residues" evidence="1">
    <location>
        <begin position="872"/>
        <end position="888"/>
    </location>
</feature>
<feature type="region of interest" description="Disordered" evidence="1">
    <location>
        <begin position="660"/>
        <end position="818"/>
    </location>
</feature>
<feature type="region of interest" description="Disordered" evidence="1">
    <location>
        <begin position="976"/>
        <end position="1033"/>
    </location>
</feature>
<feature type="compositionally biased region" description="Basic and acidic residues" evidence="1">
    <location>
        <begin position="728"/>
        <end position="763"/>
    </location>
</feature>
<evidence type="ECO:0000256" key="1">
    <source>
        <dbReference type="SAM" id="MobiDB-lite"/>
    </source>
</evidence>
<name>A0AAN8EYL4_TRICO</name>
<gene>
    <name evidence="3" type="ORF">GCK32_017597</name>
</gene>
<feature type="compositionally biased region" description="Basic and acidic residues" evidence="1">
    <location>
        <begin position="976"/>
        <end position="1011"/>
    </location>
</feature>
<feature type="chain" id="PRO_5042980004" evidence="2">
    <location>
        <begin position="23"/>
        <end position="1108"/>
    </location>
</feature>
<evidence type="ECO:0000256" key="2">
    <source>
        <dbReference type="SAM" id="SignalP"/>
    </source>
</evidence>
<feature type="signal peptide" evidence="2">
    <location>
        <begin position="1"/>
        <end position="22"/>
    </location>
</feature>
<reference evidence="3 4" key="1">
    <citation type="submission" date="2019-10" db="EMBL/GenBank/DDBJ databases">
        <title>Assembly and Annotation for the nematode Trichostrongylus colubriformis.</title>
        <authorList>
            <person name="Martin J."/>
        </authorList>
    </citation>
    <scope>NUCLEOTIDE SEQUENCE [LARGE SCALE GENOMIC DNA]</scope>
    <source>
        <strain evidence="3">G859</strain>
        <tissue evidence="3">Whole worm</tissue>
    </source>
</reference>
<feature type="region of interest" description="Disordered" evidence="1">
    <location>
        <begin position="208"/>
        <end position="234"/>
    </location>
</feature>
<organism evidence="3 4">
    <name type="scientific">Trichostrongylus colubriformis</name>
    <name type="common">Black scour worm</name>
    <dbReference type="NCBI Taxonomy" id="6319"/>
    <lineage>
        <taxon>Eukaryota</taxon>
        <taxon>Metazoa</taxon>
        <taxon>Ecdysozoa</taxon>
        <taxon>Nematoda</taxon>
        <taxon>Chromadorea</taxon>
        <taxon>Rhabditida</taxon>
        <taxon>Rhabditina</taxon>
        <taxon>Rhabditomorpha</taxon>
        <taxon>Strongyloidea</taxon>
        <taxon>Trichostrongylidae</taxon>
        <taxon>Trichostrongylus</taxon>
    </lineage>
</organism>
<keyword evidence="4" id="KW-1185">Reference proteome</keyword>
<feature type="region of interest" description="Disordered" evidence="1">
    <location>
        <begin position="617"/>
        <end position="643"/>
    </location>
</feature>
<feature type="region of interest" description="Disordered" evidence="1">
    <location>
        <begin position="872"/>
        <end position="896"/>
    </location>
</feature>
<feature type="compositionally biased region" description="Basic and acidic residues" evidence="1">
    <location>
        <begin position="665"/>
        <end position="705"/>
    </location>
</feature>
<dbReference type="EMBL" id="WIXE01024468">
    <property type="protein sequence ID" value="KAK5965559.1"/>
    <property type="molecule type" value="Genomic_DNA"/>
</dbReference>
<dbReference type="Proteomes" id="UP001331761">
    <property type="component" value="Unassembled WGS sequence"/>
</dbReference>
<comment type="caution">
    <text evidence="3">The sequence shown here is derived from an EMBL/GenBank/DDBJ whole genome shotgun (WGS) entry which is preliminary data.</text>
</comment>
<sequence>MHRTISILSLLVFTSLLSDTSARLTLLITGHSSFNVDKHQLARQFVESYDEIIKESSPELSIFTSEVAVPIGVEAHTHGIWDEIQLADNVTTLIVTNLDIEEMNTDHVAIMQRLLDAITPLVVIEFGDASPQTRALLDETTECLLSGYVANTSSNVVYFCNSASPAMLSSLRAEDLHNIKLSAQKKKPPDPQPTAFWPWIFASAAKERRHHEHHHHHDHHHPSHHGHYHHHHRHHFNEDVDEIVDQIMEQIVEQGAVPASTEPVKEASEYEKKLGCKYRKSCYETGTLPETGNVLTRFIKRWWPHWIKGEVEEVTEEKADEQEEKAAEPFDAEADILPQKVRCKYRITCYHDRGIPYDEKAEERRKILLSSKRTVQSTGQKKTLKEIAAFTLQKVQEAEEKAVKRPVVNVVTQRLNAIEEKLNEKLNCKYRKSCYETGQKPIIADGWSLPIPIKIFSTEPAEAATKELNYDELEELEKKVYCKYRKSCYETGNKPDIEPEILLRTFPDLFTIHQQVEPRKMTLQEKCKYRKSCYETGIVPEINPKLEEVIRKEVSAVIPTNEQDLRLFCKYRKSCYAEVHDSATVDTIKFLRKRRQIEKEVRRRRAKRAKLHRRLRGELQLDSYRSKHYHPHNKAKQEERLQEPEDIEEIVDVKIIPQKRGRKEKGKEKKEDAESVPDKTLEYRKSKQRQQRADSEEKTVIDEPVRITTTEAEDDTLQAKKSKKGKKPKAEEPKVEKKVEKKLEKEKEKEEEKEEANMEEKQRSATKLKKKKETETKPKEDVPKQKERKEKDDKKPDDEQQREAAYEKQAGSKRFDKVAAGMKKMIEDMHQQQEIQQKKEYCKYRKSCYKSGKKPKIDQSLHHIFGKTEEAVLEKPEESEESITKKPGEPLLDISDEEMEKRNTREAHAKIELAKKLECKYRKSCYETGVLPEIFIPHYFYNDQKIVFKAGVSKQLQCKYRKSCYAETGLLSEKEDLKDAEDKREKKLVDQKAKHTPSSEDDRDDKDDQRKSFKSAQTATGPAARSTDKETLDVECKSGGKSCYSSAEPQAMNEDHAGNVARIGLERYRKTGWCNKYYYSCRAILGLPPKERAPIGPNGRRLCRKKPL</sequence>
<accession>A0AAN8EYL4</accession>
<feature type="region of interest" description="Disordered" evidence="1">
    <location>
        <begin position="1089"/>
        <end position="1108"/>
    </location>
</feature>
<evidence type="ECO:0000313" key="3">
    <source>
        <dbReference type="EMBL" id="KAK5965559.1"/>
    </source>
</evidence>
<proteinExistence type="predicted"/>
<protein>
    <submittedName>
        <fullName evidence="3">Uncharacterized protein</fullName>
    </submittedName>
</protein>
<feature type="compositionally biased region" description="Basic and acidic residues" evidence="1">
    <location>
        <begin position="772"/>
        <end position="806"/>
    </location>
</feature>
<keyword evidence="2" id="KW-0732">Signal</keyword>
<evidence type="ECO:0000313" key="4">
    <source>
        <dbReference type="Proteomes" id="UP001331761"/>
    </source>
</evidence>